<comment type="caution">
    <text evidence="1">The sequence shown here is derived from an EMBL/GenBank/DDBJ whole genome shotgun (WGS) entry which is preliminary data.</text>
</comment>
<dbReference type="SUPFAM" id="SSF55144">
    <property type="entry name" value="LigT-like"/>
    <property type="match status" value="1"/>
</dbReference>
<dbReference type="AlphaFoldDB" id="A0A1F8B766"/>
<dbReference type="InterPro" id="IPR009097">
    <property type="entry name" value="Cyclic_Pdiesterase"/>
</dbReference>
<gene>
    <name evidence="1" type="ORF">A2955_01205</name>
</gene>
<dbReference type="Gene3D" id="3.90.1140.10">
    <property type="entry name" value="Cyclic phosphodiesterase"/>
    <property type="match status" value="1"/>
</dbReference>
<dbReference type="PANTHER" id="PTHR40037:SF1">
    <property type="entry name" value="PHOSPHOESTERASE SAOUHSC_00951-RELATED"/>
    <property type="match status" value="1"/>
</dbReference>
<dbReference type="PANTHER" id="PTHR40037">
    <property type="entry name" value="PHOSPHOESTERASE YJCG-RELATED"/>
    <property type="match status" value="1"/>
</dbReference>
<evidence type="ECO:0000313" key="2">
    <source>
        <dbReference type="Proteomes" id="UP000177501"/>
    </source>
</evidence>
<evidence type="ECO:0008006" key="3">
    <source>
        <dbReference type="Google" id="ProtNLM"/>
    </source>
</evidence>
<dbReference type="InterPro" id="IPR050580">
    <property type="entry name" value="2H_phosphoesterase_YjcG-like"/>
</dbReference>
<proteinExistence type="predicted"/>
<dbReference type="Proteomes" id="UP000177501">
    <property type="component" value="Unassembled WGS sequence"/>
</dbReference>
<organism evidence="1 2">
    <name type="scientific">Candidatus Woesebacteria bacterium RIFCSPLOWO2_01_FULL_37_19</name>
    <dbReference type="NCBI Taxonomy" id="1802514"/>
    <lineage>
        <taxon>Bacteria</taxon>
        <taxon>Candidatus Woeseibacteriota</taxon>
    </lineage>
</organism>
<dbReference type="STRING" id="1802514.A2955_01205"/>
<dbReference type="EMBL" id="MGHA01000031">
    <property type="protein sequence ID" value="OGM59539.1"/>
    <property type="molecule type" value="Genomic_DNA"/>
</dbReference>
<evidence type="ECO:0000313" key="1">
    <source>
        <dbReference type="EMBL" id="OGM59539.1"/>
    </source>
</evidence>
<sequence>MTKYAIFSVIKGESKKELEKLKKEVEKKFRLQSVNFKSFPHITLKYDFETDNIKLVEEVLQKLCLRHKPFKILLEGVGTFDKNVIFLKVKKSSKLDKIYEDLIRNLKAINWIQWESYEGKNCKPHYTIGYKQLNEVNFNKVFNYLGTKDVKVVVDFNNLAITKLGNRERIIYKLYELR</sequence>
<protein>
    <recommendedName>
        <fullName evidence="3">2'-5' RNA ligase</fullName>
    </recommendedName>
</protein>
<accession>A0A1F8B766</accession>
<name>A0A1F8B766_9BACT</name>
<dbReference type="Pfam" id="PF13563">
    <property type="entry name" value="2_5_RNA_ligase2"/>
    <property type="match status" value="1"/>
</dbReference>
<reference evidence="1 2" key="1">
    <citation type="journal article" date="2016" name="Nat. Commun.">
        <title>Thousands of microbial genomes shed light on interconnected biogeochemical processes in an aquifer system.</title>
        <authorList>
            <person name="Anantharaman K."/>
            <person name="Brown C.T."/>
            <person name="Hug L.A."/>
            <person name="Sharon I."/>
            <person name="Castelle C.J."/>
            <person name="Probst A.J."/>
            <person name="Thomas B.C."/>
            <person name="Singh A."/>
            <person name="Wilkins M.J."/>
            <person name="Karaoz U."/>
            <person name="Brodie E.L."/>
            <person name="Williams K.H."/>
            <person name="Hubbard S.S."/>
            <person name="Banfield J.F."/>
        </authorList>
    </citation>
    <scope>NUCLEOTIDE SEQUENCE [LARGE SCALE GENOMIC DNA]</scope>
</reference>